<gene>
    <name evidence="2" type="ORF">SAMN05192584_108200</name>
</gene>
<evidence type="ECO:0000313" key="3">
    <source>
        <dbReference type="Proteomes" id="UP000198928"/>
    </source>
</evidence>
<protein>
    <submittedName>
        <fullName evidence="2">Uncharacterized protein</fullName>
    </submittedName>
</protein>
<organism evidence="2 3">
    <name type="scientific">Streptomyces pini</name>
    <dbReference type="NCBI Taxonomy" id="1520580"/>
    <lineage>
        <taxon>Bacteria</taxon>
        <taxon>Bacillati</taxon>
        <taxon>Actinomycetota</taxon>
        <taxon>Actinomycetes</taxon>
        <taxon>Kitasatosporales</taxon>
        <taxon>Streptomycetaceae</taxon>
        <taxon>Streptomyces</taxon>
    </lineage>
</organism>
<feature type="region of interest" description="Disordered" evidence="1">
    <location>
        <begin position="259"/>
        <end position="282"/>
    </location>
</feature>
<dbReference type="OrthoDB" id="4211493at2"/>
<dbReference type="Proteomes" id="UP000198928">
    <property type="component" value="Unassembled WGS sequence"/>
</dbReference>
<dbReference type="RefSeq" id="WP_093849924.1">
    <property type="nucleotide sequence ID" value="NZ_FOSG01000008.1"/>
</dbReference>
<evidence type="ECO:0000256" key="1">
    <source>
        <dbReference type="SAM" id="MobiDB-lite"/>
    </source>
</evidence>
<name>A0A1I4BZJ8_9ACTN</name>
<dbReference type="AlphaFoldDB" id="A0A1I4BZJ8"/>
<dbReference type="EMBL" id="FOSG01000008">
    <property type="protein sequence ID" value="SFK74222.1"/>
    <property type="molecule type" value="Genomic_DNA"/>
</dbReference>
<proteinExistence type="predicted"/>
<reference evidence="3" key="1">
    <citation type="submission" date="2016-10" db="EMBL/GenBank/DDBJ databases">
        <authorList>
            <person name="Varghese N."/>
            <person name="Submissions S."/>
        </authorList>
    </citation>
    <scope>NUCLEOTIDE SEQUENCE [LARGE SCALE GENOMIC DNA]</scope>
    <source>
        <strain evidence="3">PL19</strain>
    </source>
</reference>
<feature type="compositionally biased region" description="Basic residues" evidence="1">
    <location>
        <begin position="266"/>
        <end position="282"/>
    </location>
</feature>
<evidence type="ECO:0000313" key="2">
    <source>
        <dbReference type="EMBL" id="SFK74222.1"/>
    </source>
</evidence>
<keyword evidence="3" id="KW-1185">Reference proteome</keyword>
<accession>A0A1I4BZJ8</accession>
<sequence length="282" mass="31509">MHNPTTTAAAHDLAAIVRHWPHLRALVDTTTPAVWPPADTDRAGYLRTIEQHHSEQQPADREHPTLAETPAPVRLHIVDASRAIEAALCHLADEIAAEIQRSPLAPPRTAPVGDDVLDHLDTLAEQDAADSRRWRYTNAGGRGERTAVRAAEWLRARLHGEAGPFAPLDEAQRRRIARVARGARERIERTIGADRRTVTMPEDRPCPWCGGELRMACGGSDAPVVTCRNGWDCGAPVPVRDGCRRWAAPHELAALRRALDEAERRRRERDRKRRQRAEKRVA</sequence>